<evidence type="ECO:0000256" key="3">
    <source>
        <dbReference type="ARBA" id="ARBA00022448"/>
    </source>
</evidence>
<comment type="subcellular location">
    <subcellularLocation>
        <location evidence="1">Cell envelope</location>
    </subcellularLocation>
</comment>
<keyword evidence="8" id="KW-1185">Reference proteome</keyword>
<protein>
    <submittedName>
        <fullName evidence="7">Iron-siderophore ABC transporter substrate-binding protein</fullName>
    </submittedName>
</protein>
<keyword evidence="3" id="KW-0813">Transport</keyword>
<feature type="compositionally biased region" description="Low complexity" evidence="5">
    <location>
        <begin position="1"/>
        <end position="19"/>
    </location>
</feature>
<feature type="region of interest" description="Disordered" evidence="5">
    <location>
        <begin position="1"/>
        <end position="25"/>
    </location>
</feature>
<dbReference type="InterPro" id="IPR002491">
    <property type="entry name" value="ABC_transptr_periplasmic_BD"/>
</dbReference>
<dbReference type="InterPro" id="IPR051313">
    <property type="entry name" value="Bact_iron-sidero_bind"/>
</dbReference>
<dbReference type="RefSeq" id="WP_232983942.1">
    <property type="nucleotide sequence ID" value="NZ_BAAATL010000023.1"/>
</dbReference>
<evidence type="ECO:0000256" key="4">
    <source>
        <dbReference type="ARBA" id="ARBA00022729"/>
    </source>
</evidence>
<reference evidence="7 8" key="1">
    <citation type="journal article" date="2019" name="Int. J. Syst. Evol. Microbiol.">
        <title>The Global Catalogue of Microorganisms (GCM) 10K type strain sequencing project: providing services to taxonomists for standard genome sequencing and annotation.</title>
        <authorList>
            <consortium name="The Broad Institute Genomics Platform"/>
            <consortium name="The Broad Institute Genome Sequencing Center for Infectious Disease"/>
            <person name="Wu L."/>
            <person name="Ma J."/>
        </authorList>
    </citation>
    <scope>NUCLEOTIDE SEQUENCE [LARGE SCALE GENOMIC DNA]</scope>
    <source>
        <strain evidence="7 8">JCM 6923</strain>
    </source>
</reference>
<accession>A0ABN3M0G4</accession>
<feature type="domain" description="Fe/B12 periplasmic-binding" evidence="6">
    <location>
        <begin position="81"/>
        <end position="345"/>
    </location>
</feature>
<dbReference type="EMBL" id="BAAATL010000023">
    <property type="protein sequence ID" value="GAA2493696.1"/>
    <property type="molecule type" value="Genomic_DNA"/>
</dbReference>
<keyword evidence="4" id="KW-0732">Signal</keyword>
<gene>
    <name evidence="7" type="ORF">GCM10010422_46010</name>
</gene>
<comment type="similarity">
    <text evidence="2">Belongs to the bacterial solute-binding protein 8 family.</text>
</comment>
<dbReference type="SUPFAM" id="SSF53807">
    <property type="entry name" value="Helical backbone' metal receptor"/>
    <property type="match status" value="1"/>
</dbReference>
<comment type="caution">
    <text evidence="7">The sequence shown here is derived from an EMBL/GenBank/DDBJ whole genome shotgun (WGS) entry which is preliminary data.</text>
</comment>
<evidence type="ECO:0000259" key="6">
    <source>
        <dbReference type="PROSITE" id="PS50983"/>
    </source>
</evidence>
<evidence type="ECO:0000256" key="5">
    <source>
        <dbReference type="SAM" id="MobiDB-lite"/>
    </source>
</evidence>
<name>A0ABN3M0G4_9ACTN</name>
<dbReference type="Gene3D" id="3.40.50.1980">
    <property type="entry name" value="Nitrogenase molybdenum iron protein domain"/>
    <property type="match status" value="2"/>
</dbReference>
<evidence type="ECO:0000313" key="7">
    <source>
        <dbReference type="EMBL" id="GAA2493696.1"/>
    </source>
</evidence>
<evidence type="ECO:0000256" key="1">
    <source>
        <dbReference type="ARBA" id="ARBA00004196"/>
    </source>
</evidence>
<dbReference type="PANTHER" id="PTHR30532">
    <property type="entry name" value="IRON III DICITRATE-BINDING PERIPLASMIC PROTEIN"/>
    <property type="match status" value="1"/>
</dbReference>
<dbReference type="PROSITE" id="PS50983">
    <property type="entry name" value="FE_B12_PBP"/>
    <property type="match status" value="1"/>
</dbReference>
<evidence type="ECO:0000256" key="2">
    <source>
        <dbReference type="ARBA" id="ARBA00008814"/>
    </source>
</evidence>
<dbReference type="Pfam" id="PF01497">
    <property type="entry name" value="Peripla_BP_2"/>
    <property type="match status" value="1"/>
</dbReference>
<dbReference type="Proteomes" id="UP001501721">
    <property type="component" value="Unassembled WGS sequence"/>
</dbReference>
<evidence type="ECO:0000313" key="8">
    <source>
        <dbReference type="Proteomes" id="UP001501721"/>
    </source>
</evidence>
<proteinExistence type="inferred from homology"/>
<dbReference type="PANTHER" id="PTHR30532:SF1">
    <property type="entry name" value="IRON(3+)-HYDROXAMATE-BINDING PROTEIN FHUD"/>
    <property type="match status" value="1"/>
</dbReference>
<organism evidence="7 8">
    <name type="scientific">Streptomyces graminearus</name>
    <dbReference type="NCBI Taxonomy" id="284030"/>
    <lineage>
        <taxon>Bacteria</taxon>
        <taxon>Bacillati</taxon>
        <taxon>Actinomycetota</taxon>
        <taxon>Actinomycetes</taxon>
        <taxon>Kitasatosporales</taxon>
        <taxon>Streptomycetaceae</taxon>
        <taxon>Streptomyces</taxon>
    </lineage>
</organism>
<sequence length="345" mass="36607">MTAVPSPTRTSTPRPAPASRHSRRPRLLRPVVAAAALALVLTACDASSSSSASGGSDGKSAATRVVPTAHGKVTVPAHPLRIVSVHSWSTESLFDLGLKPVGVENSGANYVPPRYLKRWKAAAKVTTGADIDYEKIAALKPDLIVGVDVPYLSKAYKRLSAIAPTTFAPFSETSSWSAYPQATAGFVNGTAQLTRLKQKYDDRIAAARKTLGPKLTDSSWDVIQGGFDSGNYWIYSSASPVGDILSKLGVRFASATASVGKGDTKSVSYERADLLKDADYVVYYTNNDGSPANDIQKLFALRTFKELPAAKKHRVVGTPDFLPGSYSDAMGVVDSIENALRGQAG</sequence>